<comment type="caution">
    <text evidence="1">The sequence shown here is derived from an EMBL/GenBank/DDBJ whole genome shotgun (WGS) entry which is preliminary data.</text>
</comment>
<dbReference type="EMBL" id="JBEPMA010000008">
    <property type="protein sequence ID" value="MET3617713.1"/>
    <property type="molecule type" value="Genomic_DNA"/>
</dbReference>
<dbReference type="Proteomes" id="UP001549162">
    <property type="component" value="Unassembled WGS sequence"/>
</dbReference>
<gene>
    <name evidence="1" type="ORF">ABID14_001347</name>
</gene>
<reference evidence="1 2" key="1">
    <citation type="submission" date="2024-06" db="EMBL/GenBank/DDBJ databases">
        <title>Genomic Encyclopedia of Type Strains, Phase IV (KMG-IV): sequencing the most valuable type-strain genomes for metagenomic binning, comparative biology and taxonomic classification.</title>
        <authorList>
            <person name="Goeker M."/>
        </authorList>
    </citation>
    <scope>NUCLEOTIDE SEQUENCE [LARGE SCALE GENOMIC DNA]</scope>
    <source>
        <strain evidence="1 2">DSM 21460</strain>
    </source>
</reference>
<evidence type="ECO:0000313" key="2">
    <source>
        <dbReference type="Proteomes" id="UP001549162"/>
    </source>
</evidence>
<accession>A0ABV2JA90</accession>
<proteinExistence type="predicted"/>
<feature type="non-terminal residue" evidence="1">
    <location>
        <position position="1"/>
    </location>
</feature>
<protein>
    <submittedName>
        <fullName evidence="1">Uncharacterized protein</fullName>
    </submittedName>
</protein>
<organism evidence="1 2">
    <name type="scientific">Peptoniphilus olsenii</name>
    <dbReference type="NCBI Taxonomy" id="411570"/>
    <lineage>
        <taxon>Bacteria</taxon>
        <taxon>Bacillati</taxon>
        <taxon>Bacillota</taxon>
        <taxon>Tissierellia</taxon>
        <taxon>Tissierellales</taxon>
        <taxon>Peptoniphilaceae</taxon>
        <taxon>Peptoniphilus</taxon>
    </lineage>
</organism>
<evidence type="ECO:0000313" key="1">
    <source>
        <dbReference type="EMBL" id="MET3617713.1"/>
    </source>
</evidence>
<keyword evidence="2" id="KW-1185">Reference proteome</keyword>
<name>A0ABV2JA90_9FIRM</name>
<sequence length="51" mass="5788">FIRNILDKTPKKNTKEFREDLKALFKITDINGSIINSVGEKSSALFLYGNV</sequence>